<proteinExistence type="predicted"/>
<accession>A0A833URR1</accession>
<gene>
    <name evidence="1" type="ORF">GAK29_01685</name>
</gene>
<organism evidence="1 2">
    <name type="scientific">Acinetobacter bereziniae</name>
    <name type="common">Acinetobacter genomosp. 10</name>
    <dbReference type="NCBI Taxonomy" id="106648"/>
    <lineage>
        <taxon>Bacteria</taxon>
        <taxon>Pseudomonadati</taxon>
        <taxon>Pseudomonadota</taxon>
        <taxon>Gammaproteobacteria</taxon>
        <taxon>Moraxellales</taxon>
        <taxon>Moraxellaceae</taxon>
        <taxon>Acinetobacter</taxon>
    </lineage>
</organism>
<dbReference type="AlphaFoldDB" id="A0A833URR1"/>
<name>A0A833URR1_ACIBZ</name>
<sequence>MTTNNNNVITKYDWSKVPELIVWIATDEDGLTFGYPNQPYQETFLGRGRWNNDRFIPLFMSKFQFSGDWTQSLEQRPIDITDSCADIRNHLSPSTLVVDL</sequence>
<dbReference type="EMBL" id="WNDP01000033">
    <property type="protein sequence ID" value="KAF1025823.1"/>
    <property type="molecule type" value="Genomic_DNA"/>
</dbReference>
<protein>
    <submittedName>
        <fullName evidence="1">Uncharacterized protein</fullName>
    </submittedName>
</protein>
<comment type="caution">
    <text evidence="1">The sequence shown here is derived from an EMBL/GenBank/DDBJ whole genome shotgun (WGS) entry which is preliminary data.</text>
</comment>
<dbReference type="Proteomes" id="UP000490535">
    <property type="component" value="Unassembled WGS sequence"/>
</dbReference>
<reference evidence="2" key="1">
    <citation type="journal article" date="2020" name="MBio">
        <title>Horizontal gene transfer to a defensive symbiont with a reduced genome amongst a multipartite beetle microbiome.</title>
        <authorList>
            <person name="Waterworth S.C."/>
            <person name="Florez L.V."/>
            <person name="Rees E.R."/>
            <person name="Hertweck C."/>
            <person name="Kaltenpoth M."/>
            <person name="Kwan J.C."/>
        </authorList>
    </citation>
    <scope>NUCLEOTIDE SEQUENCE [LARGE SCALE GENOMIC DNA]</scope>
</reference>
<evidence type="ECO:0000313" key="2">
    <source>
        <dbReference type="Proteomes" id="UP000490535"/>
    </source>
</evidence>
<evidence type="ECO:0000313" key="1">
    <source>
        <dbReference type="EMBL" id="KAF1025823.1"/>
    </source>
</evidence>